<proteinExistence type="predicted"/>
<reference evidence="3" key="1">
    <citation type="submission" date="2016-09" db="EMBL/GenBank/DDBJ databases">
        <authorList>
            <person name="Wan X."/>
            <person name="Hou S."/>
        </authorList>
    </citation>
    <scope>NUCLEOTIDE SEQUENCE [LARGE SCALE GENOMIC DNA]</scope>
    <source>
        <strain evidence="3">KH87</strain>
    </source>
</reference>
<keyword evidence="3" id="KW-1185">Reference proteome</keyword>
<dbReference type="EMBL" id="MKEK01000001">
    <property type="protein sequence ID" value="OEY71045.1"/>
    <property type="molecule type" value="Genomic_DNA"/>
</dbReference>
<gene>
    <name evidence="2" type="ORF">BI198_10250</name>
</gene>
<evidence type="ECO:0000313" key="2">
    <source>
        <dbReference type="EMBL" id="OEY71045.1"/>
    </source>
</evidence>
<sequence length="435" mass="47516">MKVANYLRLIAVTAMFTLVGCGGSSSSDKVSDSYVQFYHAAPNAANTSLKVGDTLIGNATFADVSSLTAVAADSYTISFDETLGEQQLLTEQARFVAGEKTLFIMTETEQQYDYLSLSFKRDDSLDKAFNVYFVNLSQQPELDIYMSAENETFAEAELIEALSAKAISSMVSKATGKYNLYLTAAGHTTPLFVSKGLNMAYTSSYVIILRDQHGPIANQLVADVILNSSTVASFKHLDANAQFRLYNSLEQAVQLAVDNQPVLSLQPGENSGYQMTHKGDYSLNISTADNQSLLTGGLLSLAAGDSKAVLLYSNANQQAQIMALAEATKPQLQSHDINVVNLVTDIERLQFYFVRQDETIADARYAVKNLAFEKQQSLVLPKDSYDIALVHIAENGSAILLDRLFSQQLMPSKHYMLLAEQDAAAPSGYKLTLVK</sequence>
<evidence type="ECO:0000313" key="3">
    <source>
        <dbReference type="Proteomes" id="UP000242258"/>
    </source>
</evidence>
<comment type="caution">
    <text evidence="2">The sequence shown here is derived from an EMBL/GenBank/DDBJ whole genome shotgun (WGS) entry which is preliminary data.</text>
</comment>
<protein>
    <recommendedName>
        <fullName evidence="1">DUF4397 domain-containing protein</fullName>
    </recommendedName>
</protein>
<dbReference type="PROSITE" id="PS51257">
    <property type="entry name" value="PROKAR_LIPOPROTEIN"/>
    <property type="match status" value="1"/>
</dbReference>
<dbReference type="Pfam" id="PF14344">
    <property type="entry name" value="DUF4397"/>
    <property type="match status" value="1"/>
</dbReference>
<feature type="domain" description="DUF4397" evidence="1">
    <location>
        <begin position="33"/>
        <end position="145"/>
    </location>
</feature>
<dbReference type="AlphaFoldDB" id="A0A1E7QA22"/>
<dbReference type="InterPro" id="IPR025510">
    <property type="entry name" value="DUF4397"/>
</dbReference>
<organism evidence="2 3">
    <name type="scientific">Rheinheimera salexigens</name>
    <dbReference type="NCBI Taxonomy" id="1628148"/>
    <lineage>
        <taxon>Bacteria</taxon>
        <taxon>Pseudomonadati</taxon>
        <taxon>Pseudomonadota</taxon>
        <taxon>Gammaproteobacteria</taxon>
        <taxon>Chromatiales</taxon>
        <taxon>Chromatiaceae</taxon>
        <taxon>Rheinheimera</taxon>
    </lineage>
</organism>
<dbReference type="OrthoDB" id="5758965at2"/>
<name>A0A1E7QA22_9GAMM</name>
<evidence type="ECO:0000259" key="1">
    <source>
        <dbReference type="Pfam" id="PF14344"/>
    </source>
</evidence>
<accession>A0A1E7QA22</accession>
<dbReference type="Proteomes" id="UP000242258">
    <property type="component" value="Unassembled WGS sequence"/>
</dbReference>